<dbReference type="Gene3D" id="1.20.1250.20">
    <property type="entry name" value="MFS general substrate transporter like domains"/>
    <property type="match status" value="1"/>
</dbReference>
<proteinExistence type="predicted"/>
<evidence type="ECO:0000313" key="2">
    <source>
        <dbReference type="EMBL" id="PON48003.1"/>
    </source>
</evidence>
<dbReference type="InParanoid" id="A0A2P5BGW0"/>
<dbReference type="AlphaFoldDB" id="A0A2P5BGW0"/>
<keyword evidence="3" id="KW-1185">Reference proteome</keyword>
<dbReference type="Proteomes" id="UP000237000">
    <property type="component" value="Unassembled WGS sequence"/>
</dbReference>
<dbReference type="OrthoDB" id="1181826at2759"/>
<feature type="transmembrane region" description="Helical" evidence="1">
    <location>
        <begin position="266"/>
        <end position="286"/>
    </location>
</feature>
<keyword evidence="1" id="KW-1133">Transmembrane helix</keyword>
<reference evidence="3" key="1">
    <citation type="submission" date="2016-06" db="EMBL/GenBank/DDBJ databases">
        <title>Parallel loss of symbiosis genes in relatives of nitrogen-fixing non-legume Parasponia.</title>
        <authorList>
            <person name="Van Velzen R."/>
            <person name="Holmer R."/>
            <person name="Bu F."/>
            <person name="Rutten L."/>
            <person name="Van Zeijl A."/>
            <person name="Liu W."/>
            <person name="Santuari L."/>
            <person name="Cao Q."/>
            <person name="Sharma T."/>
            <person name="Shen D."/>
            <person name="Roswanjaya Y."/>
            <person name="Wardhani T."/>
            <person name="Kalhor M.S."/>
            <person name="Jansen J."/>
            <person name="Van den Hoogen J."/>
            <person name="Gungor B."/>
            <person name="Hartog M."/>
            <person name="Hontelez J."/>
            <person name="Verver J."/>
            <person name="Yang W.-C."/>
            <person name="Schijlen E."/>
            <person name="Repin R."/>
            <person name="Schilthuizen M."/>
            <person name="Schranz E."/>
            <person name="Heidstra R."/>
            <person name="Miyata K."/>
            <person name="Fedorova E."/>
            <person name="Kohlen W."/>
            <person name="Bisseling T."/>
            <person name="Smit S."/>
            <person name="Geurts R."/>
        </authorList>
    </citation>
    <scope>NUCLEOTIDE SEQUENCE [LARGE SCALE GENOMIC DNA]</scope>
    <source>
        <strain evidence="3">cv. RG33-2</strain>
    </source>
</reference>
<dbReference type="STRING" id="63057.A0A2P5BGW0"/>
<feature type="transmembrane region" description="Helical" evidence="1">
    <location>
        <begin position="340"/>
        <end position="358"/>
    </location>
</feature>
<accession>A0A2P5BGW0</accession>
<feature type="transmembrane region" description="Helical" evidence="1">
    <location>
        <begin position="233"/>
        <end position="254"/>
    </location>
</feature>
<sequence>MGSSVRIAVLKWSDIVAEYALFMLMTCLKNVWDLNFRVAAAIVNVFWGMMAIIPIFMKFIKLKFEMPDHWVVLLCSFAYTIGLGLLSFSTPKTVSGKTDNSNDVGHKTLFYMSLTFIAVARSGYAISLEKLINDEKGGILGTVIHFSLSIGAMFVVNIVGMTISYIVKQCSTRFGVPALCMVVSTLIFSTGFWSYGRRTTDSLFTTLFNSYADTTHQPTTEQRNDPVIEETKFLISLFPIFLLGLVSSLGNTFFLEQAYSMKHKILAPLLLGLYKLAKFLFPKFYFDIADSWLPACCTGIKRGLNRIGMALSLIFALLCCVIAAKVESRRLNNKGHEQMSILYLVPQFFLLGGFYGMAYESIERFFKDCEIPDRMKPYMVDSAVGVFGLGNIGSVLLVYPILYGTYSWHFDTLRKRGHLHPSQMRKVVSPIP</sequence>
<dbReference type="InterPro" id="IPR036259">
    <property type="entry name" value="MFS_trans_sf"/>
</dbReference>
<evidence type="ECO:0000256" key="1">
    <source>
        <dbReference type="SAM" id="Phobius"/>
    </source>
</evidence>
<feature type="transmembrane region" description="Helical" evidence="1">
    <location>
        <begin position="383"/>
        <end position="406"/>
    </location>
</feature>
<dbReference type="PANTHER" id="PTHR11654">
    <property type="entry name" value="OLIGOPEPTIDE TRANSPORTER-RELATED"/>
    <property type="match status" value="1"/>
</dbReference>
<feature type="transmembrane region" description="Helical" evidence="1">
    <location>
        <begin position="69"/>
        <end position="88"/>
    </location>
</feature>
<protein>
    <submittedName>
        <fullName evidence="2">Proton-dependent oligopeptide transporter family</fullName>
    </submittedName>
</protein>
<comment type="caution">
    <text evidence="2">The sequence shown here is derived from an EMBL/GenBank/DDBJ whole genome shotgun (WGS) entry which is preliminary data.</text>
</comment>
<feature type="transmembrane region" description="Helical" evidence="1">
    <location>
        <begin position="174"/>
        <end position="195"/>
    </location>
</feature>
<evidence type="ECO:0000313" key="3">
    <source>
        <dbReference type="Proteomes" id="UP000237000"/>
    </source>
</evidence>
<keyword evidence="1" id="KW-0472">Membrane</keyword>
<dbReference type="EMBL" id="JXTC01000524">
    <property type="protein sequence ID" value="PON48003.1"/>
    <property type="molecule type" value="Genomic_DNA"/>
</dbReference>
<feature type="transmembrane region" description="Helical" evidence="1">
    <location>
        <begin position="109"/>
        <end position="127"/>
    </location>
</feature>
<feature type="transmembrane region" description="Helical" evidence="1">
    <location>
        <begin position="306"/>
        <end position="328"/>
    </location>
</feature>
<organism evidence="2 3">
    <name type="scientific">Trema orientale</name>
    <name type="common">Charcoal tree</name>
    <name type="synonym">Celtis orientalis</name>
    <dbReference type="NCBI Taxonomy" id="63057"/>
    <lineage>
        <taxon>Eukaryota</taxon>
        <taxon>Viridiplantae</taxon>
        <taxon>Streptophyta</taxon>
        <taxon>Embryophyta</taxon>
        <taxon>Tracheophyta</taxon>
        <taxon>Spermatophyta</taxon>
        <taxon>Magnoliopsida</taxon>
        <taxon>eudicotyledons</taxon>
        <taxon>Gunneridae</taxon>
        <taxon>Pentapetalae</taxon>
        <taxon>rosids</taxon>
        <taxon>fabids</taxon>
        <taxon>Rosales</taxon>
        <taxon>Cannabaceae</taxon>
        <taxon>Trema</taxon>
    </lineage>
</organism>
<feature type="transmembrane region" description="Helical" evidence="1">
    <location>
        <begin position="139"/>
        <end position="167"/>
    </location>
</feature>
<gene>
    <name evidence="2" type="ORF">TorRG33x02_321660</name>
</gene>
<name>A0A2P5BGW0_TREOI</name>
<feature type="transmembrane region" description="Helical" evidence="1">
    <location>
        <begin position="38"/>
        <end position="57"/>
    </location>
</feature>
<keyword evidence="1" id="KW-0812">Transmembrane</keyword>